<organism evidence="3 4">
    <name type="scientific">Tropilaelaps mercedesae</name>
    <dbReference type="NCBI Taxonomy" id="418985"/>
    <lineage>
        <taxon>Eukaryota</taxon>
        <taxon>Metazoa</taxon>
        <taxon>Ecdysozoa</taxon>
        <taxon>Arthropoda</taxon>
        <taxon>Chelicerata</taxon>
        <taxon>Arachnida</taxon>
        <taxon>Acari</taxon>
        <taxon>Parasitiformes</taxon>
        <taxon>Mesostigmata</taxon>
        <taxon>Gamasina</taxon>
        <taxon>Dermanyssoidea</taxon>
        <taxon>Laelapidae</taxon>
        <taxon>Tropilaelaps</taxon>
    </lineage>
</organism>
<gene>
    <name evidence="3" type="ORF">BIW11_13441</name>
</gene>
<dbReference type="PANTHER" id="PTHR20338">
    <property type="entry name" value="NUCLEAR RESPIRATORY FACTOR 1"/>
    <property type="match status" value="1"/>
</dbReference>
<evidence type="ECO:0000259" key="2">
    <source>
        <dbReference type="PROSITE" id="PS50229"/>
    </source>
</evidence>
<dbReference type="Proteomes" id="UP000192247">
    <property type="component" value="Unassembled WGS sequence"/>
</dbReference>
<keyword evidence="4" id="KW-1185">Reference proteome</keyword>
<dbReference type="GO" id="GO:0003700">
    <property type="term" value="F:DNA-binding transcription factor activity"/>
    <property type="evidence" value="ECO:0007669"/>
    <property type="project" value="InterPro"/>
</dbReference>
<dbReference type="STRING" id="418985.A0A1V9X2E6"/>
<dbReference type="PROSITE" id="PS50229">
    <property type="entry name" value="WH1"/>
    <property type="match status" value="1"/>
</dbReference>
<feature type="domain" description="WH1" evidence="2">
    <location>
        <begin position="115"/>
        <end position="239"/>
    </location>
</feature>
<dbReference type="FunCoup" id="A0A1V9X2E6">
    <property type="interactions" value="145"/>
</dbReference>
<protein>
    <recommendedName>
        <fullName evidence="2">WH1 domain-containing protein</fullName>
    </recommendedName>
</protein>
<feature type="region of interest" description="Disordered" evidence="1">
    <location>
        <begin position="247"/>
        <end position="271"/>
    </location>
</feature>
<dbReference type="OrthoDB" id="10021476at2759"/>
<evidence type="ECO:0000256" key="1">
    <source>
        <dbReference type="SAM" id="MobiDB-lite"/>
    </source>
</evidence>
<proteinExistence type="predicted"/>
<reference evidence="3 4" key="1">
    <citation type="journal article" date="2017" name="Gigascience">
        <title>Draft genome of the honey bee ectoparasitic mite, Tropilaelaps mercedesae, is shaped by the parasitic life history.</title>
        <authorList>
            <person name="Dong X."/>
            <person name="Armstrong S.D."/>
            <person name="Xia D."/>
            <person name="Makepeace B.L."/>
            <person name="Darby A.C."/>
            <person name="Kadowaki T."/>
        </authorList>
    </citation>
    <scope>NUCLEOTIDE SEQUENCE [LARGE SCALE GENOMIC DNA]</scope>
    <source>
        <strain evidence="3">Wuxi-XJTLU</strain>
    </source>
</reference>
<dbReference type="InterPro" id="IPR000697">
    <property type="entry name" value="WH1/EVH1_dom"/>
</dbReference>
<sequence>MHEWYCCPSCSLAEQYMRSAKPSTVNKVNESAIYWRAVVRQNSASQNERVMYQRTVTYEQRFPVETLYCTSDIVQGSMAYNGTAHRNHQAASPDAEATDGRLSDFELEQIQHCYRSQKTSVYVASCLANLYFSRTDQQGNPVTWELSSCGVPVLILDKGESRARTTRQLQIILAEKGTGFALWRDKIDNLSQYKCPGEEASFQTMYLSYDHREMIGLSFDREDAAQEFFETVSDLCADPKNISLSMPKLSKKKSRSKSRKASKTPDKRRLAKSEISSPICFQHITSVDVMDREKLNSLSSLVHTLSLDVSSVESASTSGTSSSNSITSSHL</sequence>
<dbReference type="EMBL" id="MNPL01028324">
    <property type="protein sequence ID" value="OQR67578.1"/>
    <property type="molecule type" value="Genomic_DNA"/>
</dbReference>
<feature type="compositionally biased region" description="Basic residues" evidence="1">
    <location>
        <begin position="249"/>
        <end position="262"/>
    </location>
</feature>
<accession>A0A1V9X2E6</accession>
<dbReference type="InterPro" id="IPR011993">
    <property type="entry name" value="PH-like_dom_sf"/>
</dbReference>
<dbReference type="InterPro" id="IPR039142">
    <property type="entry name" value="NRF1/Ewg"/>
</dbReference>
<dbReference type="AlphaFoldDB" id="A0A1V9X2E6"/>
<name>A0A1V9X2E6_9ACAR</name>
<comment type="caution">
    <text evidence="3">The sequence shown here is derived from an EMBL/GenBank/DDBJ whole genome shotgun (WGS) entry which is preliminary data.</text>
</comment>
<dbReference type="Gene3D" id="2.30.29.30">
    <property type="entry name" value="Pleckstrin-homology domain (PH domain)/Phosphotyrosine-binding domain (PTB)"/>
    <property type="match status" value="1"/>
</dbReference>
<dbReference type="InParanoid" id="A0A1V9X2E6"/>
<evidence type="ECO:0000313" key="4">
    <source>
        <dbReference type="Proteomes" id="UP000192247"/>
    </source>
</evidence>
<evidence type="ECO:0000313" key="3">
    <source>
        <dbReference type="EMBL" id="OQR67578.1"/>
    </source>
</evidence>
<dbReference type="GO" id="GO:0006357">
    <property type="term" value="P:regulation of transcription by RNA polymerase II"/>
    <property type="evidence" value="ECO:0007669"/>
    <property type="project" value="InterPro"/>
</dbReference>